<dbReference type="RefSeq" id="WP_008868599.1">
    <property type="nucleotide sequence ID" value="NZ_ACJN02000001.1"/>
</dbReference>
<dbReference type="Proteomes" id="UP000005496">
    <property type="component" value="Unassembled WGS sequence"/>
</dbReference>
<dbReference type="OrthoDB" id="9813744at2"/>
<dbReference type="Pfam" id="PF26154">
    <property type="entry name" value="DUF8042"/>
    <property type="match status" value="1"/>
</dbReference>
<evidence type="ECO:0000313" key="3">
    <source>
        <dbReference type="EMBL" id="EFI35467.1"/>
    </source>
</evidence>
<evidence type="ECO:0000313" key="4">
    <source>
        <dbReference type="Proteomes" id="UP000005496"/>
    </source>
</evidence>
<keyword evidence="4" id="KW-1185">Reference proteome</keyword>
<evidence type="ECO:0000259" key="1">
    <source>
        <dbReference type="Pfam" id="PF26154"/>
    </source>
</evidence>
<gene>
    <name evidence="3" type="ORF">Dthio_PD2887</name>
</gene>
<evidence type="ECO:0000259" key="2">
    <source>
        <dbReference type="Pfam" id="PF26159"/>
    </source>
</evidence>
<feature type="domain" description="DUF8042" evidence="1">
    <location>
        <begin position="76"/>
        <end position="192"/>
    </location>
</feature>
<dbReference type="EMBL" id="ACJN02000001">
    <property type="protein sequence ID" value="EFI35467.1"/>
    <property type="molecule type" value="Genomic_DNA"/>
</dbReference>
<accession>D6SLA6</accession>
<dbReference type="AlphaFoldDB" id="D6SLA6"/>
<protein>
    <submittedName>
        <fullName evidence="3">Uncharacterized protein</fullName>
    </submittedName>
</protein>
<dbReference type="eggNOG" id="ENOG5033BU4">
    <property type="taxonomic scope" value="Bacteria"/>
</dbReference>
<comment type="caution">
    <text evidence="3">The sequence shown here is derived from an EMBL/GenBank/DDBJ whole genome shotgun (WGS) entry which is preliminary data.</text>
</comment>
<organism evidence="3 4">
    <name type="scientific">Desulfonatronospira thiodismutans ASO3-1</name>
    <dbReference type="NCBI Taxonomy" id="555779"/>
    <lineage>
        <taxon>Bacteria</taxon>
        <taxon>Pseudomonadati</taxon>
        <taxon>Thermodesulfobacteriota</taxon>
        <taxon>Desulfovibrionia</taxon>
        <taxon>Desulfovibrionales</taxon>
        <taxon>Desulfonatronovibrionaceae</taxon>
        <taxon>Desulfonatronospira</taxon>
    </lineage>
</organism>
<feature type="domain" description="DUF8043" evidence="2">
    <location>
        <begin position="1"/>
        <end position="71"/>
    </location>
</feature>
<proteinExistence type="predicted"/>
<reference evidence="3" key="1">
    <citation type="submission" date="2010-05" db="EMBL/GenBank/DDBJ databases">
        <title>The draft genome of Desulfonatronospira thiodismutans ASO3-1.</title>
        <authorList>
            <consortium name="US DOE Joint Genome Institute (JGI-PGF)"/>
            <person name="Lucas S."/>
            <person name="Copeland A."/>
            <person name="Lapidus A."/>
            <person name="Cheng J.-F."/>
            <person name="Bruce D."/>
            <person name="Goodwin L."/>
            <person name="Pitluck S."/>
            <person name="Chertkov O."/>
            <person name="Brettin T."/>
            <person name="Detter J.C."/>
            <person name="Han C."/>
            <person name="Land M.L."/>
            <person name="Hauser L."/>
            <person name="Kyrpides N."/>
            <person name="Mikhailova N."/>
            <person name="Muyzer G."/>
            <person name="Woyke T."/>
        </authorList>
    </citation>
    <scope>NUCLEOTIDE SEQUENCE [LARGE SCALE GENOMIC DNA]</scope>
    <source>
        <strain evidence="3">ASO3-1</strain>
    </source>
</reference>
<sequence>MIIIDGHQTDFNVSNFNNLEDLLVKVIKDRDLGERVVTDVLVNEESFSEIYPHQAEDVDTSDIEKVEIRTMDSITMAMNITRELYKVVTLMSKGGSEVAELFRQGEETRALEMYQDLLSVVRDFMNTVTVLKQDYQLTSQEDLDKGIEKLSELFSEMIEVQEKNDWNLLADLLEYEFLPLVDTWKKIVSELRAEVRQAA</sequence>
<name>D6SLA6_9BACT</name>
<dbReference type="Pfam" id="PF26159">
    <property type="entry name" value="DUF8043"/>
    <property type="match status" value="1"/>
</dbReference>
<dbReference type="InterPro" id="IPR058355">
    <property type="entry name" value="DUF8042"/>
</dbReference>
<dbReference type="InterPro" id="IPR058356">
    <property type="entry name" value="DUF8043"/>
</dbReference>